<dbReference type="Pfam" id="PF00593">
    <property type="entry name" value="TonB_dep_Rec_b-barrel"/>
    <property type="match status" value="1"/>
</dbReference>
<dbReference type="InterPro" id="IPR039426">
    <property type="entry name" value="TonB-dep_rcpt-like"/>
</dbReference>
<evidence type="ECO:0000256" key="2">
    <source>
        <dbReference type="ARBA" id="ARBA00022448"/>
    </source>
</evidence>
<keyword evidence="6 8" id="KW-0472">Membrane</keyword>
<feature type="region of interest" description="Disordered" evidence="10">
    <location>
        <begin position="276"/>
        <end position="295"/>
    </location>
</feature>
<keyword evidence="4 8" id="KW-0812">Transmembrane</keyword>
<dbReference type="PANTHER" id="PTHR30069">
    <property type="entry name" value="TONB-DEPENDENT OUTER MEMBRANE RECEPTOR"/>
    <property type="match status" value="1"/>
</dbReference>
<dbReference type="PANTHER" id="PTHR30069:SF28">
    <property type="entry name" value="TONB-DEPENDENT RECEPTOR YNCD-RELATED"/>
    <property type="match status" value="1"/>
</dbReference>
<proteinExistence type="inferred from homology"/>
<evidence type="ECO:0000256" key="8">
    <source>
        <dbReference type="PROSITE-ProRule" id="PRU01360"/>
    </source>
</evidence>
<evidence type="ECO:0000313" key="13">
    <source>
        <dbReference type="EMBL" id="MCO6025487.1"/>
    </source>
</evidence>
<protein>
    <submittedName>
        <fullName evidence="13">TonB-dependent receptor</fullName>
    </submittedName>
</protein>
<keyword evidence="7 8" id="KW-0998">Cell outer membrane</keyword>
<sequence>MNRNGNIAGRRDLLERCLMCMLVLMSSSLIYGKGESNDSILVHSDTSHTNLPEVVINGYLHNQYLSQTPASVNVINQLELNSRQPTSLVATMNSVPGVRMEERSPASYRLSIRGNVIRSPYGIRNVKIYYDDFSLTDAGGNTYLNLIDPSVISRIEILKGPDGSLFGENSGGVVLLQSENQRSEIGSLKLFSGSYGLAGGAFHYQVRPSNNLLNLNGSYQRSDGYRDQSFSRRLFFQLDDHWKYNRKSELNIMSFFSGIHYDTPGGLTKAQFDADPRMSRPATKTQPGSREQNTGSLDNMFFLGVSNKTSFNAYADFTTALWGSHLKHRNYAIPDYESDQMNNLGFRTYLALHRPDEEQVDFKPSLEVGAEGQLMSSHIHTFDNNGGVAGDEQSYSNIMSHAVFGFVRSRIEWKRFIAEMAVSWNFDGYRFKDTTRVSDNFHPVWMPHFAINYRFNSHLSLRATVSKGYSVPTTDEVRPSDQKIYKDLEPETGWNYETGFRLNLFDNRLMVDASVYRYILNNGIISRQNELSQAFFVNAGKIRQTGIEGSVFCGILPQKDSRFIRFLYLNESYTYSFYHFGDYQEDDQDYSGNRVPGVPRTTLVTNLKAGLPWSLSCMVEYHYASRAAMDDANDAYARSYHQLSARISYLPKSTHRINLKEIFLFFDNILNQKYSLGYDINAYGARYYNAAPGRNFQVGISFSI</sequence>
<dbReference type="InterPro" id="IPR012910">
    <property type="entry name" value="Plug_dom"/>
</dbReference>
<reference evidence="13 14" key="1">
    <citation type="submission" date="2022-06" db="EMBL/GenBank/DDBJ databases">
        <title>A taxonomic note on the genus Prevotella: Description of four novel genera and emended description of the genera Hallella and Xylanibacter.</title>
        <authorList>
            <person name="Hitch T.C.A."/>
        </authorList>
    </citation>
    <scope>NUCLEOTIDE SEQUENCE [LARGE SCALE GENOMIC DNA]</scope>
    <source>
        <strain evidence="13 14">DSM 100619</strain>
    </source>
</reference>
<dbReference type="InterPro" id="IPR000531">
    <property type="entry name" value="Beta-barrel_TonB"/>
</dbReference>
<dbReference type="InterPro" id="IPR036942">
    <property type="entry name" value="Beta-barrel_TonB_sf"/>
</dbReference>
<evidence type="ECO:0000256" key="5">
    <source>
        <dbReference type="ARBA" id="ARBA00023077"/>
    </source>
</evidence>
<feature type="domain" description="TonB-dependent receptor plug" evidence="12">
    <location>
        <begin position="66"/>
        <end position="173"/>
    </location>
</feature>
<keyword evidence="2 8" id="KW-0813">Transport</keyword>
<feature type="domain" description="TonB-dependent receptor-like beta-barrel" evidence="11">
    <location>
        <begin position="214"/>
        <end position="651"/>
    </location>
</feature>
<evidence type="ECO:0000256" key="3">
    <source>
        <dbReference type="ARBA" id="ARBA00022452"/>
    </source>
</evidence>
<organism evidence="13 14">
    <name type="scientific">Segatella cerevisiae</name>
    <dbReference type="NCBI Taxonomy" id="2053716"/>
    <lineage>
        <taxon>Bacteria</taxon>
        <taxon>Pseudomonadati</taxon>
        <taxon>Bacteroidota</taxon>
        <taxon>Bacteroidia</taxon>
        <taxon>Bacteroidales</taxon>
        <taxon>Prevotellaceae</taxon>
        <taxon>Segatella</taxon>
    </lineage>
</organism>
<keyword evidence="5 9" id="KW-0798">TonB box</keyword>
<dbReference type="Pfam" id="PF07715">
    <property type="entry name" value="Plug"/>
    <property type="match status" value="1"/>
</dbReference>
<feature type="compositionally biased region" description="Polar residues" evidence="10">
    <location>
        <begin position="282"/>
        <end position="295"/>
    </location>
</feature>
<evidence type="ECO:0000256" key="4">
    <source>
        <dbReference type="ARBA" id="ARBA00022692"/>
    </source>
</evidence>
<comment type="subcellular location">
    <subcellularLocation>
        <location evidence="1 8">Cell outer membrane</location>
        <topology evidence="1 8">Multi-pass membrane protein</topology>
    </subcellularLocation>
</comment>
<dbReference type="Gene3D" id="2.40.170.20">
    <property type="entry name" value="TonB-dependent receptor, beta-barrel domain"/>
    <property type="match status" value="1"/>
</dbReference>
<evidence type="ECO:0000256" key="9">
    <source>
        <dbReference type="RuleBase" id="RU003357"/>
    </source>
</evidence>
<dbReference type="PROSITE" id="PS52016">
    <property type="entry name" value="TONB_DEPENDENT_REC_3"/>
    <property type="match status" value="1"/>
</dbReference>
<keyword evidence="14" id="KW-1185">Reference proteome</keyword>
<evidence type="ECO:0000256" key="10">
    <source>
        <dbReference type="SAM" id="MobiDB-lite"/>
    </source>
</evidence>
<dbReference type="InterPro" id="IPR037066">
    <property type="entry name" value="Plug_dom_sf"/>
</dbReference>
<accession>A0ABT1BYH5</accession>
<evidence type="ECO:0000259" key="11">
    <source>
        <dbReference type="Pfam" id="PF00593"/>
    </source>
</evidence>
<keyword evidence="3 8" id="KW-1134">Transmembrane beta strand</keyword>
<name>A0ABT1BYH5_9BACT</name>
<evidence type="ECO:0000313" key="14">
    <source>
        <dbReference type="Proteomes" id="UP001204015"/>
    </source>
</evidence>
<gene>
    <name evidence="13" type="ORF">NG821_06465</name>
</gene>
<comment type="caution">
    <text evidence="13">The sequence shown here is derived from an EMBL/GenBank/DDBJ whole genome shotgun (WGS) entry which is preliminary data.</text>
</comment>
<evidence type="ECO:0000256" key="7">
    <source>
        <dbReference type="ARBA" id="ARBA00023237"/>
    </source>
</evidence>
<evidence type="ECO:0000256" key="1">
    <source>
        <dbReference type="ARBA" id="ARBA00004571"/>
    </source>
</evidence>
<evidence type="ECO:0000259" key="12">
    <source>
        <dbReference type="Pfam" id="PF07715"/>
    </source>
</evidence>
<dbReference type="Gene3D" id="2.170.130.10">
    <property type="entry name" value="TonB-dependent receptor, plug domain"/>
    <property type="match status" value="1"/>
</dbReference>
<evidence type="ECO:0000256" key="6">
    <source>
        <dbReference type="ARBA" id="ARBA00023136"/>
    </source>
</evidence>
<keyword evidence="13" id="KW-0675">Receptor</keyword>
<comment type="similarity">
    <text evidence="8 9">Belongs to the TonB-dependent receptor family.</text>
</comment>
<dbReference type="SUPFAM" id="SSF56935">
    <property type="entry name" value="Porins"/>
    <property type="match status" value="1"/>
</dbReference>
<dbReference type="RefSeq" id="WP_252760846.1">
    <property type="nucleotide sequence ID" value="NZ_JAMXLY010000019.1"/>
</dbReference>
<dbReference type="EMBL" id="JAMXLY010000019">
    <property type="protein sequence ID" value="MCO6025487.1"/>
    <property type="molecule type" value="Genomic_DNA"/>
</dbReference>
<dbReference type="Proteomes" id="UP001204015">
    <property type="component" value="Unassembled WGS sequence"/>
</dbReference>